<dbReference type="RefSeq" id="WP_089938792.1">
    <property type="nucleotide sequence ID" value="NZ_CAKOEX010000004.1"/>
</dbReference>
<evidence type="ECO:0000256" key="4">
    <source>
        <dbReference type="ARBA" id="ARBA00023186"/>
    </source>
</evidence>
<dbReference type="InterPro" id="IPR056792">
    <property type="entry name" value="PRC_RimM"/>
</dbReference>
<dbReference type="Proteomes" id="UP000245433">
    <property type="component" value="Unassembled WGS sequence"/>
</dbReference>
<accession>A0A2U1D902</accession>
<evidence type="ECO:0000256" key="5">
    <source>
        <dbReference type="HAMAP-Rule" id="MF_00014"/>
    </source>
</evidence>
<dbReference type="InterPro" id="IPR036976">
    <property type="entry name" value="RimM_N_sf"/>
</dbReference>
<feature type="domain" description="Ribosome maturation factor RimM PRC barrel" evidence="7">
    <location>
        <begin position="103"/>
        <end position="170"/>
    </location>
</feature>
<dbReference type="EMBL" id="QEKT01000005">
    <property type="protein sequence ID" value="PVY84155.1"/>
    <property type="molecule type" value="Genomic_DNA"/>
</dbReference>
<dbReference type="InterPro" id="IPR011961">
    <property type="entry name" value="RimM"/>
</dbReference>
<comment type="similarity">
    <text evidence="5">Belongs to the RimM family.</text>
</comment>
<comment type="function">
    <text evidence="5">An accessory protein needed during the final step in the assembly of 30S ribosomal subunit, possibly for assembly of the head region. Essential for efficient processing of 16S rRNA. May be needed both before and after RbfA during the maturation of 16S rRNA. It has affinity for free ribosomal 30S subunits but not for 70S ribosomes.</text>
</comment>
<keyword evidence="4 5" id="KW-0143">Chaperone</keyword>
<comment type="caution">
    <text evidence="8">The sequence shown here is derived from an EMBL/GenBank/DDBJ whole genome shotgun (WGS) entry which is preliminary data.</text>
</comment>
<evidence type="ECO:0000259" key="6">
    <source>
        <dbReference type="Pfam" id="PF01782"/>
    </source>
</evidence>
<dbReference type="OrthoDB" id="9810331at2"/>
<comment type="subunit">
    <text evidence="5">Binds ribosomal protein uS19.</text>
</comment>
<keyword evidence="2 5" id="KW-0690">Ribosome biogenesis</keyword>
<comment type="subcellular location">
    <subcellularLocation>
        <location evidence="5">Cytoplasm</location>
    </subcellularLocation>
</comment>
<proteinExistence type="inferred from homology"/>
<dbReference type="PANTHER" id="PTHR33692">
    <property type="entry name" value="RIBOSOME MATURATION FACTOR RIMM"/>
    <property type="match status" value="1"/>
</dbReference>
<comment type="domain">
    <text evidence="5">The PRC barrel domain binds ribosomal protein uS19.</text>
</comment>
<dbReference type="HAMAP" id="MF_00014">
    <property type="entry name" value="Ribosome_mat_RimM"/>
    <property type="match status" value="1"/>
</dbReference>
<dbReference type="Gene3D" id="2.40.30.60">
    <property type="entry name" value="RimM"/>
    <property type="match status" value="1"/>
</dbReference>
<dbReference type="GO" id="GO:0005840">
    <property type="term" value="C:ribosome"/>
    <property type="evidence" value="ECO:0007669"/>
    <property type="project" value="InterPro"/>
</dbReference>
<dbReference type="SUPFAM" id="SSF50346">
    <property type="entry name" value="PRC-barrel domain"/>
    <property type="match status" value="1"/>
</dbReference>
<organism evidence="8 9">
    <name type="scientific">Convivina intestini</name>
    <dbReference type="NCBI Taxonomy" id="1505726"/>
    <lineage>
        <taxon>Bacteria</taxon>
        <taxon>Bacillati</taxon>
        <taxon>Bacillota</taxon>
        <taxon>Bacilli</taxon>
        <taxon>Lactobacillales</taxon>
        <taxon>Lactobacillaceae</taxon>
        <taxon>Convivina</taxon>
    </lineage>
</organism>
<dbReference type="Pfam" id="PF01782">
    <property type="entry name" value="RimM"/>
    <property type="match status" value="1"/>
</dbReference>
<dbReference type="GO" id="GO:0005737">
    <property type="term" value="C:cytoplasm"/>
    <property type="evidence" value="ECO:0007669"/>
    <property type="project" value="UniProtKB-SubCell"/>
</dbReference>
<feature type="domain" description="RimM N-terminal" evidence="6">
    <location>
        <begin position="8"/>
        <end position="90"/>
    </location>
</feature>
<dbReference type="InterPro" id="IPR009000">
    <property type="entry name" value="Transl_B-barrel_sf"/>
</dbReference>
<keyword evidence="1 5" id="KW-0963">Cytoplasm</keyword>
<name>A0A2U1D902_9LACO</name>
<protein>
    <recommendedName>
        <fullName evidence="5">Ribosome maturation factor RimM</fullName>
    </recommendedName>
</protein>
<sequence>MEEKYYKVGTIVNTHGIRGEVKLKATTDFAQERFAKGQLVYLDMDQSQYQELVIKASRPHKGMWLLTFENYADINLVEVFKGHDLYVSGSQRQDLAAGEYYYDQIIGCQVVDLNQTVLGEIIDIFTTGANDVWTVQLTNGKEGLIPVIADVVKEVDVAQKRITIEVLEGLFD</sequence>
<keyword evidence="3 5" id="KW-0698">rRNA processing</keyword>
<dbReference type="GO" id="GO:0006364">
    <property type="term" value="P:rRNA processing"/>
    <property type="evidence" value="ECO:0007669"/>
    <property type="project" value="UniProtKB-UniRule"/>
</dbReference>
<evidence type="ECO:0000313" key="8">
    <source>
        <dbReference type="EMBL" id="PVY84155.1"/>
    </source>
</evidence>
<dbReference type="Gene3D" id="2.30.30.240">
    <property type="entry name" value="PRC-barrel domain"/>
    <property type="match status" value="1"/>
</dbReference>
<dbReference type="InterPro" id="IPR011033">
    <property type="entry name" value="PRC_barrel-like_sf"/>
</dbReference>
<evidence type="ECO:0000256" key="1">
    <source>
        <dbReference type="ARBA" id="ARBA00022490"/>
    </source>
</evidence>
<dbReference type="GO" id="GO:0043022">
    <property type="term" value="F:ribosome binding"/>
    <property type="evidence" value="ECO:0007669"/>
    <property type="project" value="InterPro"/>
</dbReference>
<dbReference type="PANTHER" id="PTHR33692:SF1">
    <property type="entry name" value="RIBOSOME MATURATION FACTOR RIMM"/>
    <property type="match status" value="1"/>
</dbReference>
<evidence type="ECO:0000259" key="7">
    <source>
        <dbReference type="Pfam" id="PF24986"/>
    </source>
</evidence>
<evidence type="ECO:0000313" key="9">
    <source>
        <dbReference type="Proteomes" id="UP000245433"/>
    </source>
</evidence>
<dbReference type="Pfam" id="PF24986">
    <property type="entry name" value="PRC_RimM"/>
    <property type="match status" value="1"/>
</dbReference>
<evidence type="ECO:0000256" key="3">
    <source>
        <dbReference type="ARBA" id="ARBA00022552"/>
    </source>
</evidence>
<gene>
    <name evidence="5" type="primary">rimM</name>
    <name evidence="8" type="ORF">C7384_10532</name>
</gene>
<dbReference type="InterPro" id="IPR002676">
    <property type="entry name" value="RimM_N"/>
</dbReference>
<evidence type="ECO:0000256" key="2">
    <source>
        <dbReference type="ARBA" id="ARBA00022517"/>
    </source>
</evidence>
<dbReference type="SUPFAM" id="SSF50447">
    <property type="entry name" value="Translation proteins"/>
    <property type="match status" value="1"/>
</dbReference>
<reference evidence="8 9" key="1">
    <citation type="submission" date="2018-04" db="EMBL/GenBank/DDBJ databases">
        <title>Genomic Encyclopedia of Type Strains, Phase IV (KMG-IV): sequencing the most valuable type-strain genomes for metagenomic binning, comparative biology and taxonomic classification.</title>
        <authorList>
            <person name="Goeker M."/>
        </authorList>
    </citation>
    <scope>NUCLEOTIDE SEQUENCE [LARGE SCALE GENOMIC DNA]</scope>
    <source>
        <strain evidence="8 9">DSM 28795</strain>
    </source>
</reference>
<dbReference type="AlphaFoldDB" id="A0A2U1D902"/>
<dbReference type="GO" id="GO:0042274">
    <property type="term" value="P:ribosomal small subunit biogenesis"/>
    <property type="evidence" value="ECO:0007669"/>
    <property type="project" value="UniProtKB-UniRule"/>
</dbReference>
<dbReference type="NCBIfam" id="TIGR02273">
    <property type="entry name" value="16S_RimM"/>
    <property type="match status" value="1"/>
</dbReference>
<keyword evidence="9" id="KW-1185">Reference proteome</keyword>